<keyword evidence="3" id="KW-0347">Helicase</keyword>
<dbReference type="GO" id="GO:0005524">
    <property type="term" value="F:ATP binding"/>
    <property type="evidence" value="ECO:0007669"/>
    <property type="project" value="UniProtKB-KW"/>
</dbReference>
<reference evidence="7 8" key="1">
    <citation type="submission" date="2021-05" db="EMBL/GenBank/DDBJ databases">
        <title>A Polyphasic approach of four new species of the genus Ohtaekwangia: Ohtaekwangia histidinii sp. nov., Ohtaekwangia cretensis sp. nov., Ohtaekwangia indiensis sp. nov., Ohtaekwangia reichenbachii sp. nov. from diverse environment.</title>
        <authorList>
            <person name="Octaviana S."/>
        </authorList>
    </citation>
    <scope>NUCLEOTIDE SEQUENCE [LARGE SCALE GENOMIC DNA]</scope>
    <source>
        <strain evidence="7 8">PWU37</strain>
    </source>
</reference>
<evidence type="ECO:0000256" key="2">
    <source>
        <dbReference type="ARBA" id="ARBA00022801"/>
    </source>
</evidence>
<keyword evidence="2" id="KW-0378">Hydrolase</keyword>
<feature type="domain" description="YprB ribonuclease H-like" evidence="6">
    <location>
        <begin position="313"/>
        <end position="496"/>
    </location>
</feature>
<feature type="domain" description="DNA2/NAM7 helicase-like C-terminal" evidence="5">
    <location>
        <begin position="930"/>
        <end position="1103"/>
    </location>
</feature>
<keyword evidence="4" id="KW-0067">ATP-binding</keyword>
<sequence>MKYTENAFQLVATDLYGHLACPHLTQLNRRVTLGEFRSPYRNDPSLEILIKRGREHEQAFVEYLEHKGLSVINLQNQPTASTVAAMAKGIDVIVQAPLEDGRWSGIADVLLKRPGESRFGAWEYEVYDTKLSLNTRAGTILQLCLYTDLLSAMQGSIPEKMYVVKPIEGFLPDEYRYAEFQAYYRFVKGNLTRIMDGPLLDTYPKPVAHCDICNWWPVCDKKRHDDDYLSLVAGIRTLHIEELQRQDIHTLESFARATLAAPERGDKEILKRKQQQAKVQLSGRERSALEYKLLPLEKDRGFNRLPVPNPGDVYFDIEGDAFYPDGGLEYLFGYAFREKDNTATYQHHWATNRLEEKNAFEAFMGFLLQRLKAHPNLHIFHFAPYEASAVKRLASTHARYEREVDELLRADRFVDLHAIFKEALLASVEQYSLKALEQFTRYTRKLDLPDARMARKNVEAALELQEFRSLAAETVTHLEVYNEDDCMATEALHDWLEKRRETLVQEGMEIQRPVPKPQEPNENLRVQEARSRALYDALVKNIPAEGRSDVQQAQWLLAHQIEYFRREDKTVWWEHFRLQKMEHEDLLDERKAITGLVFVEAIPPKGKERLPTHKYTFPFQEIGLQPGEKLMEVNSISDTDKVGREIGTIESVVLEENAVCIKKKGATVDIHPVAVHIYDRVDPDALWTSLMELANSIIDDGLDPPRSPYRAAKDLLMSRRPRLRGGQAGAELLPEETVDQAAIRIALSLDGSILPIQGPPGTGKTHTGAKMILELIKEKKRVGVTAVSHRVIITLLEKVHELSVAEGVEVSLAHKGSRKTEYMPDWIDELDNAEKVLKSIGAGAVVGGTAWLWSDNKCIEALDYLFIDEAGQMSLSQALAASRAARNLILLGDPQQLEQPQRGAHPEGSDVAALTHLLEGKPTMPPGKGLFLGVTRRIHPGIAGFTSELFYDGKLTALPGLEAQVVSGTAAFDGAGLFYVPIEHTGNQNSSPEEVYAVERITKRLLKGGQWTDRHGTAKALTKDDILIVAPYNAQVATLTERLPGFQVGTVDKFQGKEAPVVIYSMASSSVQDAPRGMGFLFSPNRLNVATSRAKSVCILVSSPRLLEPECNTIQQMSWANNFCRFKELATTIADI</sequence>
<dbReference type="Proteomes" id="UP001319180">
    <property type="component" value="Unassembled WGS sequence"/>
</dbReference>
<dbReference type="Pfam" id="PF13482">
    <property type="entry name" value="RNase_H_2"/>
    <property type="match status" value="1"/>
</dbReference>
<dbReference type="InterPro" id="IPR041679">
    <property type="entry name" value="DNA2/NAM7-like_C"/>
</dbReference>
<dbReference type="Pfam" id="PF13604">
    <property type="entry name" value="AAA_30"/>
    <property type="match status" value="1"/>
</dbReference>
<comment type="caution">
    <text evidence="7">The sequence shown here is derived from an EMBL/GenBank/DDBJ whole genome shotgun (WGS) entry which is preliminary data.</text>
</comment>
<dbReference type="InterPro" id="IPR047187">
    <property type="entry name" value="SF1_C_Upf1"/>
</dbReference>
<dbReference type="Gene3D" id="3.40.50.300">
    <property type="entry name" value="P-loop containing nucleotide triphosphate hydrolases"/>
    <property type="match status" value="2"/>
</dbReference>
<proteinExistence type="predicted"/>
<dbReference type="GO" id="GO:0016787">
    <property type="term" value="F:hydrolase activity"/>
    <property type="evidence" value="ECO:0007669"/>
    <property type="project" value="UniProtKB-KW"/>
</dbReference>
<evidence type="ECO:0000256" key="1">
    <source>
        <dbReference type="ARBA" id="ARBA00022741"/>
    </source>
</evidence>
<dbReference type="InterPro" id="IPR019993">
    <property type="entry name" value="RecB_nuclease_TM0106_put"/>
</dbReference>
<dbReference type="CDD" id="cd18808">
    <property type="entry name" value="SF1_C_Upf1"/>
    <property type="match status" value="1"/>
</dbReference>
<evidence type="ECO:0000313" key="8">
    <source>
        <dbReference type="Proteomes" id="UP001319180"/>
    </source>
</evidence>
<dbReference type="CDD" id="cd17934">
    <property type="entry name" value="DEXXQc_Upf1-like"/>
    <property type="match status" value="1"/>
</dbReference>
<dbReference type="SUPFAM" id="SSF52540">
    <property type="entry name" value="P-loop containing nucleoside triphosphate hydrolases"/>
    <property type="match status" value="1"/>
</dbReference>
<dbReference type="AlphaFoldDB" id="A0AAP2GIN1"/>
<accession>A0AAP2GIN1</accession>
<dbReference type="InterPro" id="IPR038720">
    <property type="entry name" value="YprB_RNase_H-like_dom"/>
</dbReference>
<dbReference type="InterPro" id="IPR027417">
    <property type="entry name" value="P-loop_NTPase"/>
</dbReference>
<dbReference type="PANTHER" id="PTHR43788:SF8">
    <property type="entry name" value="DNA-BINDING PROTEIN SMUBP-2"/>
    <property type="match status" value="1"/>
</dbReference>
<organism evidence="7 8">
    <name type="scientific">Dawidia soli</name>
    <dbReference type="NCBI Taxonomy" id="2782352"/>
    <lineage>
        <taxon>Bacteria</taxon>
        <taxon>Pseudomonadati</taxon>
        <taxon>Bacteroidota</taxon>
        <taxon>Cytophagia</taxon>
        <taxon>Cytophagales</taxon>
        <taxon>Chryseotaleaceae</taxon>
        <taxon>Dawidia</taxon>
    </lineage>
</organism>
<evidence type="ECO:0000256" key="4">
    <source>
        <dbReference type="ARBA" id="ARBA00022840"/>
    </source>
</evidence>
<dbReference type="GO" id="GO:0043139">
    <property type="term" value="F:5'-3' DNA helicase activity"/>
    <property type="evidence" value="ECO:0007669"/>
    <property type="project" value="TreeGrafter"/>
</dbReference>
<dbReference type="RefSeq" id="WP_254091717.1">
    <property type="nucleotide sequence ID" value="NZ_JAHESC010000027.1"/>
</dbReference>
<evidence type="ECO:0000259" key="6">
    <source>
        <dbReference type="Pfam" id="PF13482"/>
    </source>
</evidence>
<dbReference type="NCBIfam" id="TIGR03491">
    <property type="entry name" value="TM0106 family RecB-like putative nuclease"/>
    <property type="match status" value="1"/>
</dbReference>
<protein>
    <submittedName>
        <fullName evidence="7">TM0106 family RecB-like putative nuclease</fullName>
    </submittedName>
</protein>
<dbReference type="EMBL" id="JAHESC010000027">
    <property type="protein sequence ID" value="MBT1688491.1"/>
    <property type="molecule type" value="Genomic_DNA"/>
</dbReference>
<dbReference type="InterPro" id="IPR050534">
    <property type="entry name" value="Coronavir_polyprotein_1ab"/>
</dbReference>
<dbReference type="PANTHER" id="PTHR43788">
    <property type="entry name" value="DNA2/NAM7 HELICASE FAMILY MEMBER"/>
    <property type="match status" value="1"/>
</dbReference>
<evidence type="ECO:0000256" key="3">
    <source>
        <dbReference type="ARBA" id="ARBA00022806"/>
    </source>
</evidence>
<evidence type="ECO:0000259" key="5">
    <source>
        <dbReference type="Pfam" id="PF13087"/>
    </source>
</evidence>
<evidence type="ECO:0000313" key="7">
    <source>
        <dbReference type="EMBL" id="MBT1688491.1"/>
    </source>
</evidence>
<keyword evidence="8" id="KW-1185">Reference proteome</keyword>
<keyword evidence="1" id="KW-0547">Nucleotide-binding</keyword>
<gene>
    <name evidence="7" type="ORF">KK078_18110</name>
</gene>
<name>A0AAP2GIN1_9BACT</name>
<dbReference type="Pfam" id="PF13087">
    <property type="entry name" value="AAA_12"/>
    <property type="match status" value="1"/>
</dbReference>